<dbReference type="Proteomes" id="UP000448943">
    <property type="component" value="Unassembled WGS sequence"/>
</dbReference>
<dbReference type="AlphaFoldDB" id="A0A6N9PYE9"/>
<keyword evidence="1" id="KW-0812">Transmembrane</keyword>
<dbReference type="EMBL" id="SIJB01000015">
    <property type="protein sequence ID" value="NBI28551.1"/>
    <property type="molecule type" value="Genomic_DNA"/>
</dbReference>
<keyword evidence="1" id="KW-1133">Transmembrane helix</keyword>
<organism evidence="2 3">
    <name type="scientific">Chengkuizengella marina</name>
    <dbReference type="NCBI Taxonomy" id="2507566"/>
    <lineage>
        <taxon>Bacteria</taxon>
        <taxon>Bacillati</taxon>
        <taxon>Bacillota</taxon>
        <taxon>Bacilli</taxon>
        <taxon>Bacillales</taxon>
        <taxon>Paenibacillaceae</taxon>
        <taxon>Chengkuizengella</taxon>
    </lineage>
</organism>
<accession>A0A6N9PYE9</accession>
<name>A0A6N9PYE9_9BACL</name>
<evidence type="ECO:0000256" key="1">
    <source>
        <dbReference type="SAM" id="Phobius"/>
    </source>
</evidence>
<evidence type="ECO:0000313" key="2">
    <source>
        <dbReference type="EMBL" id="NBI28551.1"/>
    </source>
</evidence>
<keyword evidence="1" id="KW-0472">Membrane</keyword>
<proteinExistence type="predicted"/>
<protein>
    <submittedName>
        <fullName evidence="2">Uncharacterized protein</fullName>
    </submittedName>
</protein>
<feature type="transmembrane region" description="Helical" evidence="1">
    <location>
        <begin position="15"/>
        <end position="35"/>
    </location>
</feature>
<sequence length="205" mass="23744">MAKLWRRFTNVKVTYWFLFIYIGILLLSSAIVPFINDNSLIEKERAQENLEVKDLLKKLSKTGIAQIDQMYLLKESSFGEYQNQTLNVETSGEDTMIRVFVERKTSDDNKVEAFSISTEVIDGYDISNDLTPYNVMLKDNTLTIISPKKQYINIKIAKPPFPVRQFTGESIVNQSSTKWSQVVYLQIPYDLELMVEDGIFLEFIK</sequence>
<reference evidence="2 3" key="1">
    <citation type="submission" date="2019-01" db="EMBL/GenBank/DDBJ databases">
        <title>Chengkuizengella sp. nov., isolated from deep-sea sediment of East Pacific Ocean.</title>
        <authorList>
            <person name="Yang J."/>
            <person name="Lai Q."/>
            <person name="Shao Z."/>
        </authorList>
    </citation>
    <scope>NUCLEOTIDE SEQUENCE [LARGE SCALE GENOMIC DNA]</scope>
    <source>
        <strain evidence="2 3">YPA3-1-1</strain>
    </source>
</reference>
<gene>
    <name evidence="2" type="ORF">ERL59_06250</name>
</gene>
<comment type="caution">
    <text evidence="2">The sequence shown here is derived from an EMBL/GenBank/DDBJ whole genome shotgun (WGS) entry which is preliminary data.</text>
</comment>
<evidence type="ECO:0000313" key="3">
    <source>
        <dbReference type="Proteomes" id="UP000448943"/>
    </source>
</evidence>
<keyword evidence="3" id="KW-1185">Reference proteome</keyword>